<accession>A0ACC0ZVE9</accession>
<sequence length="158" mass="17685">MEEGEWVLVRRAIERNLWNPSIGDGGESSKPLKVMFSWLANCWTDAIPIANGGLGAMVWGGVASETLQLNVVDDFQTMFRWPSSIMSSKMTRISETAACFHTKESFGRVMEAFCTEVVLSNDKNQEKGAFSYMKRSLGKITDDLFGEVVSFSDDFDIF</sequence>
<reference evidence="2" key="1">
    <citation type="journal article" date="2023" name="G3 (Bethesda)">
        <title>Genome assembly and association tests identify interacting loci associated with vigor, precocity, and sex in interspecific pistachio rootstocks.</title>
        <authorList>
            <person name="Palmer W."/>
            <person name="Jacygrad E."/>
            <person name="Sagayaradj S."/>
            <person name="Cavanaugh K."/>
            <person name="Han R."/>
            <person name="Bertier L."/>
            <person name="Beede B."/>
            <person name="Kafkas S."/>
            <person name="Golino D."/>
            <person name="Preece J."/>
            <person name="Michelmore R."/>
        </authorList>
    </citation>
    <scope>NUCLEOTIDE SEQUENCE [LARGE SCALE GENOMIC DNA]</scope>
</reference>
<evidence type="ECO:0000313" key="1">
    <source>
        <dbReference type="EMBL" id="KAJ0076059.1"/>
    </source>
</evidence>
<comment type="caution">
    <text evidence="1">The sequence shown here is derived from an EMBL/GenBank/DDBJ whole genome shotgun (WGS) entry which is preliminary data.</text>
</comment>
<name>A0ACC0ZVE9_9ROSI</name>
<dbReference type="EMBL" id="CM047910">
    <property type="protein sequence ID" value="KAJ0076059.1"/>
    <property type="molecule type" value="Genomic_DNA"/>
</dbReference>
<proteinExistence type="predicted"/>
<gene>
    <name evidence="1" type="ORF">Patl1_33387</name>
</gene>
<organism evidence="1 2">
    <name type="scientific">Pistacia atlantica</name>
    <dbReference type="NCBI Taxonomy" id="434234"/>
    <lineage>
        <taxon>Eukaryota</taxon>
        <taxon>Viridiplantae</taxon>
        <taxon>Streptophyta</taxon>
        <taxon>Embryophyta</taxon>
        <taxon>Tracheophyta</taxon>
        <taxon>Spermatophyta</taxon>
        <taxon>Magnoliopsida</taxon>
        <taxon>eudicotyledons</taxon>
        <taxon>Gunneridae</taxon>
        <taxon>Pentapetalae</taxon>
        <taxon>rosids</taxon>
        <taxon>malvids</taxon>
        <taxon>Sapindales</taxon>
        <taxon>Anacardiaceae</taxon>
        <taxon>Pistacia</taxon>
    </lineage>
</organism>
<dbReference type="Proteomes" id="UP001164250">
    <property type="component" value="Chromosome 15"/>
</dbReference>
<evidence type="ECO:0000313" key="2">
    <source>
        <dbReference type="Proteomes" id="UP001164250"/>
    </source>
</evidence>
<protein>
    <submittedName>
        <fullName evidence="1">Uncharacterized protein</fullName>
    </submittedName>
</protein>
<keyword evidence="2" id="KW-1185">Reference proteome</keyword>